<dbReference type="STRING" id="1745343.A0A2J6Q8N0"/>
<dbReference type="AlphaFoldDB" id="A0A2J6Q8N0"/>
<proteinExistence type="predicted"/>
<organism evidence="2 3">
    <name type="scientific">Hyaloscypha hepaticicola</name>
    <dbReference type="NCBI Taxonomy" id="2082293"/>
    <lineage>
        <taxon>Eukaryota</taxon>
        <taxon>Fungi</taxon>
        <taxon>Dikarya</taxon>
        <taxon>Ascomycota</taxon>
        <taxon>Pezizomycotina</taxon>
        <taxon>Leotiomycetes</taxon>
        <taxon>Helotiales</taxon>
        <taxon>Hyaloscyphaceae</taxon>
        <taxon>Hyaloscypha</taxon>
    </lineage>
</organism>
<evidence type="ECO:0000313" key="2">
    <source>
        <dbReference type="EMBL" id="PMD22592.1"/>
    </source>
</evidence>
<dbReference type="PANTHER" id="PTHR33112">
    <property type="entry name" value="DOMAIN PROTEIN, PUTATIVE-RELATED"/>
    <property type="match status" value="1"/>
</dbReference>
<dbReference type="Pfam" id="PF06985">
    <property type="entry name" value="HET"/>
    <property type="match status" value="1"/>
</dbReference>
<evidence type="ECO:0000313" key="3">
    <source>
        <dbReference type="Proteomes" id="UP000235672"/>
    </source>
</evidence>
<dbReference type="PANTHER" id="PTHR33112:SF16">
    <property type="entry name" value="HETEROKARYON INCOMPATIBILITY DOMAIN-CONTAINING PROTEIN"/>
    <property type="match status" value="1"/>
</dbReference>
<dbReference type="InterPro" id="IPR010730">
    <property type="entry name" value="HET"/>
</dbReference>
<sequence>MPRRLVELDSATKVRVVEVQQDIPYVVLSYCWGGDQLKLLSSNTSTFTSQEGPELLELSQSVRDAVCVTWNLGLRYLWVDALCIIQDDGTDLASELAKMADIYEGALFTIAAGSVARCSEGFLHQRRLQDTFRISIEDTQGYQGSLLLQNTRVKFAAEALDPIVLRAWTFQEVLLSSRLLYFGLEKLEWSCAAHGGDLSDGGSPSHIHFPRYRWRQLPEMGHTSSVARVESYWANVLTDYTKRALTVPSDKLVALSAVAQRFAERARGGSYLTYLAGIWLEHLPFGLLWYNDNDDDASESQSHPTSRASSWRAPSWSWASMDGPLNFFRLANGDSGQSKLDMNGPLEIINYRVQLKFDNAPYAGVVKAELELTGLLKHVNLDYHSGALEIKLDPDGQLDVGTWPEEIYWDEPPSPDNLEKYSRVLLLEIISPWRNNDLDGEPNEYIMWTLILAEKENGMCYPFDC</sequence>
<dbReference type="Proteomes" id="UP000235672">
    <property type="component" value="Unassembled WGS sequence"/>
</dbReference>
<accession>A0A2J6Q8N0</accession>
<keyword evidence="3" id="KW-1185">Reference proteome</keyword>
<name>A0A2J6Q8N0_9HELO</name>
<gene>
    <name evidence="2" type="ORF">NA56DRAFT_570326</name>
</gene>
<protein>
    <submittedName>
        <fullName evidence="2">HET-domain-containing protein</fullName>
    </submittedName>
</protein>
<dbReference type="EMBL" id="KZ613477">
    <property type="protein sequence ID" value="PMD22592.1"/>
    <property type="molecule type" value="Genomic_DNA"/>
</dbReference>
<reference evidence="2 3" key="1">
    <citation type="submission" date="2016-05" db="EMBL/GenBank/DDBJ databases">
        <title>A degradative enzymes factory behind the ericoid mycorrhizal symbiosis.</title>
        <authorList>
            <consortium name="DOE Joint Genome Institute"/>
            <person name="Martino E."/>
            <person name="Morin E."/>
            <person name="Grelet G."/>
            <person name="Kuo A."/>
            <person name="Kohler A."/>
            <person name="Daghino S."/>
            <person name="Barry K."/>
            <person name="Choi C."/>
            <person name="Cichocki N."/>
            <person name="Clum A."/>
            <person name="Copeland A."/>
            <person name="Hainaut M."/>
            <person name="Haridas S."/>
            <person name="Labutti K."/>
            <person name="Lindquist E."/>
            <person name="Lipzen A."/>
            <person name="Khouja H.-R."/>
            <person name="Murat C."/>
            <person name="Ohm R."/>
            <person name="Olson A."/>
            <person name="Spatafora J."/>
            <person name="Veneault-Fourrey C."/>
            <person name="Henrissat B."/>
            <person name="Grigoriev I."/>
            <person name="Martin F."/>
            <person name="Perotto S."/>
        </authorList>
    </citation>
    <scope>NUCLEOTIDE SEQUENCE [LARGE SCALE GENOMIC DNA]</scope>
    <source>
        <strain evidence="2 3">UAMH 7357</strain>
    </source>
</reference>
<feature type="domain" description="Heterokaryon incompatibility" evidence="1">
    <location>
        <begin position="25"/>
        <end position="172"/>
    </location>
</feature>
<evidence type="ECO:0000259" key="1">
    <source>
        <dbReference type="Pfam" id="PF06985"/>
    </source>
</evidence>
<dbReference type="OrthoDB" id="5125733at2759"/>